<dbReference type="Gene3D" id="3.40.50.150">
    <property type="entry name" value="Vaccinia Virus protein VP39"/>
    <property type="match status" value="1"/>
</dbReference>
<reference evidence="4 5" key="1">
    <citation type="submission" date="2021-08" db="EMBL/GenBank/DDBJ databases">
        <title>Helicobacter spp. isolated from feces of Anatolian Ground Squirrel (Spermophilus xanthoprymnus) in Turkey.</title>
        <authorList>
            <person name="Aydin F."/>
            <person name="Abay S."/>
            <person name="Kayman T."/>
            <person name="Karakaya E."/>
            <person name="Saticioglu I.B."/>
        </authorList>
    </citation>
    <scope>NUCLEOTIDE SEQUENCE [LARGE SCALE GENOMIC DNA]</scope>
    <source>
        <strain evidence="4 5">Faydin-H70</strain>
    </source>
</reference>
<dbReference type="InterPro" id="IPR003356">
    <property type="entry name" value="DNA_methylase_A-5"/>
</dbReference>
<evidence type="ECO:0000313" key="5">
    <source>
        <dbReference type="Proteomes" id="UP000700059"/>
    </source>
</evidence>
<dbReference type="Proteomes" id="UP000700059">
    <property type="component" value="Unassembled WGS sequence"/>
</dbReference>
<comment type="similarity">
    <text evidence="1">Belongs to the N(4)/N(6)-methyltransferase family.</text>
</comment>
<evidence type="ECO:0000313" key="4">
    <source>
        <dbReference type="EMBL" id="MBX7489999.1"/>
    </source>
</evidence>
<evidence type="ECO:0000256" key="1">
    <source>
        <dbReference type="ARBA" id="ARBA00006594"/>
    </source>
</evidence>
<keyword evidence="4" id="KW-0808">Transferase</keyword>
<keyword evidence="5" id="KW-1185">Reference proteome</keyword>
<comment type="caution">
    <text evidence="4">The sequence shown here is derived from an EMBL/GenBank/DDBJ whole genome shotgun (WGS) entry which is preliminary data.</text>
</comment>
<evidence type="ECO:0000259" key="3">
    <source>
        <dbReference type="Pfam" id="PF02384"/>
    </source>
</evidence>
<sequence length="368" mass="42986">MTIQTHLNKIQTINQGSFYTPDFVVEIVHSMLANHIKNTKDYILLDSSCGYGNFLTLQGFKVRIGADIDKQALKQARENFKDFTQKPLLLHTNSLHQAQRQKFNLTQNDKLIIIGNPPYNDKTSIVQNHLKNSDCVPVDSHLKARDIGISFLRSFDALRADYICVLHPLSYLIKESNFKSLRNFIKHYCLIDSIIISSAIFCPKSMGFFPIIIALYKRDNQGMDYNFICDFIFYTIEGKSFKLNDFDFIAKYIDKYPNKKRVDSRQKVAMFYTLRDINALRRSKTFITKENTNTIYVAKEKYSLYCYVDVFKMMITHIPYYFGNCDILIDFKKFQALESAFIKASESKILSPEIEDYFRKLLGKHYED</sequence>
<dbReference type="PROSITE" id="PS00092">
    <property type="entry name" value="N6_MTASE"/>
    <property type="match status" value="1"/>
</dbReference>
<dbReference type="PRINTS" id="PR00507">
    <property type="entry name" value="N12N6MTFRASE"/>
</dbReference>
<dbReference type="InterPro" id="IPR002052">
    <property type="entry name" value="DNA_methylase_N6_adenine_CS"/>
</dbReference>
<organism evidence="4 5">
    <name type="scientific">Helicobacter turcicus</name>
    <dbReference type="NCBI Taxonomy" id="2867412"/>
    <lineage>
        <taxon>Bacteria</taxon>
        <taxon>Pseudomonadati</taxon>
        <taxon>Campylobacterota</taxon>
        <taxon>Epsilonproteobacteria</taxon>
        <taxon>Campylobacterales</taxon>
        <taxon>Helicobacteraceae</taxon>
        <taxon>Helicobacter</taxon>
    </lineage>
</organism>
<accession>A0ABS7JKS6</accession>
<evidence type="ECO:0000256" key="2">
    <source>
        <dbReference type="ARBA" id="ARBA00022747"/>
    </source>
</evidence>
<keyword evidence="2" id="KW-0680">Restriction system</keyword>
<keyword evidence="4" id="KW-0489">Methyltransferase</keyword>
<dbReference type="Pfam" id="PF02384">
    <property type="entry name" value="N6_Mtase"/>
    <property type="match status" value="1"/>
</dbReference>
<dbReference type="EMBL" id="JAIGYQ010000001">
    <property type="protein sequence ID" value="MBX7489999.1"/>
    <property type="molecule type" value="Genomic_DNA"/>
</dbReference>
<gene>
    <name evidence="4" type="ORF">K4G57_00695</name>
</gene>
<protein>
    <submittedName>
        <fullName evidence="4">N-6 DNA methylase</fullName>
    </submittedName>
</protein>
<name>A0ABS7JKS6_9HELI</name>
<dbReference type="InterPro" id="IPR029063">
    <property type="entry name" value="SAM-dependent_MTases_sf"/>
</dbReference>
<dbReference type="RefSeq" id="WP_221531262.1">
    <property type="nucleotide sequence ID" value="NZ_JAIGYP010000001.1"/>
</dbReference>
<dbReference type="GO" id="GO:0032259">
    <property type="term" value="P:methylation"/>
    <property type="evidence" value="ECO:0007669"/>
    <property type="project" value="UniProtKB-KW"/>
</dbReference>
<dbReference type="SUPFAM" id="SSF53335">
    <property type="entry name" value="S-adenosyl-L-methionine-dependent methyltransferases"/>
    <property type="match status" value="1"/>
</dbReference>
<proteinExistence type="inferred from homology"/>
<dbReference type="GO" id="GO:0008168">
    <property type="term" value="F:methyltransferase activity"/>
    <property type="evidence" value="ECO:0007669"/>
    <property type="project" value="UniProtKB-KW"/>
</dbReference>
<feature type="domain" description="DNA methylase adenine-specific" evidence="3">
    <location>
        <begin position="13"/>
        <end position="272"/>
    </location>
</feature>